<dbReference type="AlphaFoldDB" id="A0A8S9LTD5"/>
<accession>A0A8S9LTD5</accession>
<dbReference type="EMBL" id="QGKY02000089">
    <property type="protein sequence ID" value="KAF2611280.1"/>
    <property type="molecule type" value="Genomic_DNA"/>
</dbReference>
<comment type="caution">
    <text evidence="2">The sequence shown here is derived from an EMBL/GenBank/DDBJ whole genome shotgun (WGS) entry which is preliminary data.</text>
</comment>
<reference evidence="2" key="1">
    <citation type="submission" date="2019-12" db="EMBL/GenBank/DDBJ databases">
        <title>Genome sequencing and annotation of Brassica cretica.</title>
        <authorList>
            <person name="Studholme D.J."/>
            <person name="Sarris P.F."/>
        </authorList>
    </citation>
    <scope>NUCLEOTIDE SEQUENCE</scope>
    <source>
        <strain evidence="2">PFS-102/07</strain>
        <tissue evidence="2">Leaf</tissue>
    </source>
</reference>
<keyword evidence="1" id="KW-0812">Transmembrane</keyword>
<protein>
    <submittedName>
        <fullName evidence="2">Uncharacterized protein</fullName>
    </submittedName>
</protein>
<feature type="transmembrane region" description="Helical" evidence="1">
    <location>
        <begin position="46"/>
        <end position="73"/>
    </location>
</feature>
<name>A0A8S9LTD5_BRACR</name>
<keyword evidence="1" id="KW-0472">Membrane</keyword>
<organism evidence="2">
    <name type="scientific">Brassica cretica</name>
    <name type="common">Mustard</name>
    <dbReference type="NCBI Taxonomy" id="69181"/>
    <lineage>
        <taxon>Eukaryota</taxon>
        <taxon>Viridiplantae</taxon>
        <taxon>Streptophyta</taxon>
        <taxon>Embryophyta</taxon>
        <taxon>Tracheophyta</taxon>
        <taxon>Spermatophyta</taxon>
        <taxon>Magnoliopsida</taxon>
        <taxon>eudicotyledons</taxon>
        <taxon>Gunneridae</taxon>
        <taxon>Pentapetalae</taxon>
        <taxon>rosids</taxon>
        <taxon>malvids</taxon>
        <taxon>Brassicales</taxon>
        <taxon>Brassicaceae</taxon>
        <taxon>Brassiceae</taxon>
        <taxon>Brassica</taxon>
    </lineage>
</organism>
<proteinExistence type="predicted"/>
<evidence type="ECO:0000313" key="2">
    <source>
        <dbReference type="EMBL" id="KAF2611280.1"/>
    </source>
</evidence>
<gene>
    <name evidence="2" type="ORF">F2Q70_00011719</name>
</gene>
<sequence>MTHRSDKEAKLDLLPDVTHRSNKKEAFNLELTTPRWTVLLLPRQDYYWYLFGFRILPLGSWPLSSSYAVFYFYKKSLTGLEGAGVGVMTQVPGFAAFHVWRSKILIAPWRSSSWVVFTFAIMQHVGACSPHLDDLIGSFPPGGKSEIHVQEYKDFSESLPIFDESDEEPIERLFSCEKNCDLPSLESEFMNDNEQTTVELIVLQAEHPSSLVLSPQVFEEEPLDLPHQGPRLDTRISFDEDLDPIFDEEDEPGPVFDEEETNITSIAMESHLCFDPGKTPAPSSSELQECLFKLDERLDQKCFQNCNGINSGIILSFDQFLKHSKGFDHFEKSLEIDLKQTDFCARKSFDSFVFKGNGFDLSSYRHVLIIGDFFTSSFALDEFLIKRLLEQKPLRSETDFCDLDFCDFVLKTDLLSSETDKTWHLLRSFRNICVVLNCDNIVVYNTFFEKRLELLINVSQSEHTLLCSDVEKDMHVLGMIDIVACFDTILVYNVYFDVPLGMLKCSVSKKRKHCPCSSAEIWRFMNLRNGAVHGYRCDDPMSSERPRQLHWFRKKHDAKLLKPKNHFYFVHDERFSKLALSHSFPNSFTVLPDFEIRNPTFGNHFTCLMFVHVLDDYPKSSDPVFDDLRLEKPFDYFFRRFDVVSLVVLKVQDIKDQFQMEASRGGRHHTCVLGT</sequence>
<evidence type="ECO:0000256" key="1">
    <source>
        <dbReference type="SAM" id="Phobius"/>
    </source>
</evidence>
<keyword evidence="1" id="KW-1133">Transmembrane helix</keyword>